<evidence type="ECO:0000313" key="1">
    <source>
        <dbReference type="EMBL" id="CBX81323.1"/>
    </source>
</evidence>
<protein>
    <submittedName>
        <fullName evidence="1">Uncharacterized protein</fullName>
    </submittedName>
</protein>
<accession>E5B770</accession>
<dbReference type="AlphaFoldDB" id="E5B770"/>
<dbReference type="EMBL" id="FR719192">
    <property type="protein sequence ID" value="CBX81323.1"/>
    <property type="molecule type" value="Genomic_DNA"/>
</dbReference>
<proteinExistence type="predicted"/>
<name>E5B770_ERWAM</name>
<sequence length="31" mass="3881">MRYSWLSSRVIQIGTHRHHRNRLLFPRYDNA</sequence>
<gene>
    <name evidence="1" type="ORF">EAIL5_2503</name>
</gene>
<organism evidence="1">
    <name type="scientific">Erwinia amylovora ATCC BAA-2158</name>
    <dbReference type="NCBI Taxonomy" id="889211"/>
    <lineage>
        <taxon>Bacteria</taxon>
        <taxon>Pseudomonadati</taxon>
        <taxon>Pseudomonadota</taxon>
        <taxon>Gammaproteobacteria</taxon>
        <taxon>Enterobacterales</taxon>
        <taxon>Erwiniaceae</taxon>
        <taxon>Erwinia</taxon>
    </lineage>
</organism>
<reference evidence="1" key="1">
    <citation type="journal article" date="2011" name="J. Bacteriol.">
        <title>Genome Sequence of an Erwinia amylovora Strain with Pathogenicity Restricted to Rubus Plants.</title>
        <authorList>
            <person name="Powney R."/>
            <person name="Smits T.H."/>
            <person name="Sawbridge T."/>
            <person name="Frey B."/>
            <person name="Blom J."/>
            <person name="Frey J.E."/>
            <person name="Plummer K.M."/>
            <person name="Beer S.V."/>
            <person name="Luck J."/>
            <person name="Duffy B."/>
            <person name="Rodoni B."/>
        </authorList>
    </citation>
    <scope>NUCLEOTIDE SEQUENCE</scope>
    <source>
        <strain evidence="1">ATCC BAA-2158</strain>
    </source>
</reference>